<accession>A0ACA9MM38</accession>
<gene>
    <name evidence="1" type="ORF">SPELUC_LOCUS6783</name>
</gene>
<protein>
    <submittedName>
        <fullName evidence="1">11212_t:CDS:1</fullName>
    </submittedName>
</protein>
<reference evidence="1" key="1">
    <citation type="submission" date="2021-06" db="EMBL/GenBank/DDBJ databases">
        <authorList>
            <person name="Kallberg Y."/>
            <person name="Tangrot J."/>
            <person name="Rosling A."/>
        </authorList>
    </citation>
    <scope>NUCLEOTIDE SEQUENCE</scope>
    <source>
        <strain evidence="1">28 12/20/2015</strain>
    </source>
</reference>
<feature type="non-terminal residue" evidence="1">
    <location>
        <position position="1"/>
    </location>
</feature>
<sequence>KSKKCKGSAIMVLIKNLYYLQDLVQHNHLPDATRPEDVKAVTELKKRASETREKPIQLIQNYSISDDIQPFMPSLNALRQIVSHSKKIEKIPQTQNVLEINIPPLLCVTLNSDPFLIQDLIVDQSRILIFSTNENIKRLSEAPYWIMDGTFKTVPDVFYQLYTIHALVAPKWIITNFERAAINASRCEFPHAIKKWQKSSIVLSKNADGCIERWDFRGLTISENKEGIGIGMILSWTLTIGTIIRRTVKNIDNSK</sequence>
<organism evidence="1 2">
    <name type="scientific">Cetraspora pellucida</name>
    <dbReference type="NCBI Taxonomy" id="1433469"/>
    <lineage>
        <taxon>Eukaryota</taxon>
        <taxon>Fungi</taxon>
        <taxon>Fungi incertae sedis</taxon>
        <taxon>Mucoromycota</taxon>
        <taxon>Glomeromycotina</taxon>
        <taxon>Glomeromycetes</taxon>
        <taxon>Diversisporales</taxon>
        <taxon>Gigasporaceae</taxon>
        <taxon>Cetraspora</taxon>
    </lineage>
</organism>
<proteinExistence type="predicted"/>
<dbReference type="EMBL" id="CAJVPW010008288">
    <property type="protein sequence ID" value="CAG8591948.1"/>
    <property type="molecule type" value="Genomic_DNA"/>
</dbReference>
<comment type="caution">
    <text evidence="1">The sequence shown here is derived from an EMBL/GenBank/DDBJ whole genome shotgun (WGS) entry which is preliminary data.</text>
</comment>
<name>A0ACA9MM38_9GLOM</name>
<keyword evidence="2" id="KW-1185">Reference proteome</keyword>
<evidence type="ECO:0000313" key="1">
    <source>
        <dbReference type="EMBL" id="CAG8591948.1"/>
    </source>
</evidence>
<evidence type="ECO:0000313" key="2">
    <source>
        <dbReference type="Proteomes" id="UP000789366"/>
    </source>
</evidence>
<dbReference type="Proteomes" id="UP000789366">
    <property type="component" value="Unassembled WGS sequence"/>
</dbReference>